<dbReference type="EMBL" id="JANBPK010001682">
    <property type="protein sequence ID" value="KAJ2921071.1"/>
    <property type="molecule type" value="Genomic_DNA"/>
</dbReference>
<keyword evidence="3" id="KW-1185">Reference proteome</keyword>
<organism evidence="2 3">
    <name type="scientific">Candolleomyces eurysporus</name>
    <dbReference type="NCBI Taxonomy" id="2828524"/>
    <lineage>
        <taxon>Eukaryota</taxon>
        <taxon>Fungi</taxon>
        <taxon>Dikarya</taxon>
        <taxon>Basidiomycota</taxon>
        <taxon>Agaricomycotina</taxon>
        <taxon>Agaricomycetes</taxon>
        <taxon>Agaricomycetidae</taxon>
        <taxon>Agaricales</taxon>
        <taxon>Agaricineae</taxon>
        <taxon>Psathyrellaceae</taxon>
        <taxon>Candolleomyces</taxon>
    </lineage>
</organism>
<protein>
    <submittedName>
        <fullName evidence="2">Uncharacterized protein</fullName>
    </submittedName>
</protein>
<comment type="caution">
    <text evidence="2">The sequence shown here is derived from an EMBL/GenBank/DDBJ whole genome shotgun (WGS) entry which is preliminary data.</text>
</comment>
<gene>
    <name evidence="2" type="ORF">H1R20_g16022</name>
</gene>
<dbReference type="Proteomes" id="UP001140091">
    <property type="component" value="Unassembled WGS sequence"/>
</dbReference>
<evidence type="ECO:0000313" key="2">
    <source>
        <dbReference type="EMBL" id="KAJ2921071.1"/>
    </source>
</evidence>
<feature type="compositionally biased region" description="Acidic residues" evidence="1">
    <location>
        <begin position="439"/>
        <end position="448"/>
    </location>
</feature>
<feature type="non-terminal residue" evidence="2">
    <location>
        <position position="457"/>
    </location>
</feature>
<feature type="compositionally biased region" description="Polar residues" evidence="1">
    <location>
        <begin position="424"/>
        <end position="435"/>
    </location>
</feature>
<dbReference type="OrthoDB" id="3269417at2759"/>
<accession>A0A9W8IPS3</accession>
<dbReference type="AlphaFoldDB" id="A0A9W8IPS3"/>
<reference evidence="2" key="1">
    <citation type="submission" date="2022-06" db="EMBL/GenBank/DDBJ databases">
        <title>Genome Sequence of Candolleomyces eurysporus.</title>
        <authorList>
            <person name="Buettner E."/>
        </authorList>
    </citation>
    <scope>NUCLEOTIDE SEQUENCE</scope>
    <source>
        <strain evidence="2">VTCC 930004</strain>
    </source>
</reference>
<feature type="compositionally biased region" description="Acidic residues" evidence="1">
    <location>
        <begin position="407"/>
        <end position="421"/>
    </location>
</feature>
<feature type="region of interest" description="Disordered" evidence="1">
    <location>
        <begin position="407"/>
        <end position="457"/>
    </location>
</feature>
<evidence type="ECO:0000313" key="3">
    <source>
        <dbReference type="Proteomes" id="UP001140091"/>
    </source>
</evidence>
<sequence>MLSSCPCPRCLVSKSKIPLLGTKADMAFRSHFLRTDDEETRLAIEIARNLLYVEGKGFNSQVIIDGLGSKSLLPTQNAFSKLLAQFGFDFYKIIPPDLLHEFELGVWKAVFIHLVHILHAEGGGKIQELNWRFQSMPTFGQDTIRKFSNNVSATTHFAGRDFEDMLQCAIPAFARLLPEPRHDRLVRKLLFELATWHALAKLRRQSEQFVTELEASTFWLVQLLLWIGKNKDDPAIDGFVNRLKTHLLTRFLGKPFDADEEAYSNTQLAQVIITNNHIYQHQTLRVNYTSYDLRREQDSINLCTNSDIMLLSNKDHDLDEDPLHPYWYAHVLGIFHAWVVYVDPEKGTYLDKEMEFLWVHCNRDATDHRFMRDGAARLAEPLPKEFQTAIQLQDEQDRAEWMNPDINEEDEDYNYREDEEENRSGSNQELTTIDRWQSDEGDSDDDDNLGAFGLGAF</sequence>
<evidence type="ECO:0000256" key="1">
    <source>
        <dbReference type="SAM" id="MobiDB-lite"/>
    </source>
</evidence>
<name>A0A9W8IPS3_9AGAR</name>
<proteinExistence type="predicted"/>